<evidence type="ECO:0000256" key="2">
    <source>
        <dbReference type="SAM" id="Phobius"/>
    </source>
</evidence>
<feature type="transmembrane region" description="Helical" evidence="2">
    <location>
        <begin position="20"/>
        <end position="42"/>
    </location>
</feature>
<reference evidence="3 4" key="1">
    <citation type="submission" date="2018-06" db="EMBL/GenBank/DDBJ databases">
        <title>Draft Whole-Genome Sequence of the purple photosynthetic bacterium Rhodospeudomonas palustris XCP.</title>
        <authorList>
            <person name="Rayyan A."/>
            <person name="Meyer T.E."/>
            <person name="Kyndt J.A."/>
        </authorList>
    </citation>
    <scope>NUCLEOTIDE SEQUENCE [LARGE SCALE GENOMIC DNA]</scope>
    <source>
        <strain evidence="3 4">XCP</strain>
    </source>
</reference>
<feature type="compositionally biased region" description="Basic and acidic residues" evidence="1">
    <location>
        <begin position="77"/>
        <end position="96"/>
    </location>
</feature>
<keyword evidence="2" id="KW-0812">Transmembrane</keyword>
<accession>A0A323UCM6</accession>
<evidence type="ECO:0000256" key="1">
    <source>
        <dbReference type="SAM" id="MobiDB-lite"/>
    </source>
</evidence>
<evidence type="ECO:0000313" key="3">
    <source>
        <dbReference type="EMBL" id="PZA10605.1"/>
    </source>
</evidence>
<sequence length="96" mass="10862">MFDISAAFQFQSDGPSQRRAITAHAVAATSEMISAIAILFRLQQPTSDQGRTGMEIKRSAQWRTRRIDRSMSAATTIEKRMSRHGGEFDRKIGRFE</sequence>
<evidence type="ECO:0000313" key="4">
    <source>
        <dbReference type="Proteomes" id="UP000248134"/>
    </source>
</evidence>
<keyword evidence="2" id="KW-0472">Membrane</keyword>
<dbReference type="Proteomes" id="UP000248134">
    <property type="component" value="Unassembled WGS sequence"/>
</dbReference>
<gene>
    <name evidence="3" type="ORF">DNX69_14705</name>
</gene>
<keyword evidence="2" id="KW-1133">Transmembrane helix</keyword>
<proteinExistence type="predicted"/>
<feature type="region of interest" description="Disordered" evidence="1">
    <location>
        <begin position="70"/>
        <end position="96"/>
    </location>
</feature>
<dbReference type="AlphaFoldDB" id="A0A323UCM6"/>
<name>A0A323UCM6_RHOPL</name>
<organism evidence="3 4">
    <name type="scientific">Rhodopseudomonas palustris</name>
    <dbReference type="NCBI Taxonomy" id="1076"/>
    <lineage>
        <taxon>Bacteria</taxon>
        <taxon>Pseudomonadati</taxon>
        <taxon>Pseudomonadota</taxon>
        <taxon>Alphaproteobacteria</taxon>
        <taxon>Hyphomicrobiales</taxon>
        <taxon>Nitrobacteraceae</taxon>
        <taxon>Rhodopseudomonas</taxon>
    </lineage>
</organism>
<comment type="caution">
    <text evidence="3">The sequence shown here is derived from an EMBL/GenBank/DDBJ whole genome shotgun (WGS) entry which is preliminary data.</text>
</comment>
<protein>
    <submittedName>
        <fullName evidence="3">Uncharacterized protein</fullName>
    </submittedName>
</protein>
<dbReference type="EMBL" id="QKQS01000023">
    <property type="protein sequence ID" value="PZA10605.1"/>
    <property type="molecule type" value="Genomic_DNA"/>
</dbReference>